<evidence type="ECO:0000313" key="2">
    <source>
        <dbReference type="Proteomes" id="UP001142055"/>
    </source>
</evidence>
<accession>A0A9Q0M3B7</accession>
<comment type="caution">
    <text evidence="1">The sequence shown here is derived from an EMBL/GenBank/DDBJ whole genome shotgun (WGS) entry which is preliminary data.</text>
</comment>
<proteinExistence type="predicted"/>
<sequence>MFDSVCILYCTKKEIRDIVAASHHLSSNTKDLVASTKDVDDDDGSNNQCLQLRHIQYITGKSLCQSSRRNLQTTTESCRKSGFL</sequence>
<protein>
    <submittedName>
        <fullName evidence="1">Uncharacterized protein</fullName>
    </submittedName>
</protein>
<dbReference type="AlphaFoldDB" id="A0A9Q0M3B7"/>
<name>A0A9Q0M3B7_BLOTA</name>
<reference evidence="1" key="1">
    <citation type="submission" date="2022-12" db="EMBL/GenBank/DDBJ databases">
        <title>Genome assemblies of Blomia tropicalis.</title>
        <authorList>
            <person name="Cui Y."/>
        </authorList>
    </citation>
    <scope>NUCLEOTIDE SEQUENCE</scope>
    <source>
        <tissue evidence="1">Adult mites</tissue>
    </source>
</reference>
<keyword evidence="2" id="KW-1185">Reference proteome</keyword>
<evidence type="ECO:0000313" key="1">
    <source>
        <dbReference type="EMBL" id="KAJ6218137.1"/>
    </source>
</evidence>
<gene>
    <name evidence="1" type="ORF">RDWZM_009294</name>
</gene>
<dbReference type="EMBL" id="JAPWDV010000003">
    <property type="protein sequence ID" value="KAJ6218137.1"/>
    <property type="molecule type" value="Genomic_DNA"/>
</dbReference>
<organism evidence="1 2">
    <name type="scientific">Blomia tropicalis</name>
    <name type="common">Mite</name>
    <dbReference type="NCBI Taxonomy" id="40697"/>
    <lineage>
        <taxon>Eukaryota</taxon>
        <taxon>Metazoa</taxon>
        <taxon>Ecdysozoa</taxon>
        <taxon>Arthropoda</taxon>
        <taxon>Chelicerata</taxon>
        <taxon>Arachnida</taxon>
        <taxon>Acari</taxon>
        <taxon>Acariformes</taxon>
        <taxon>Sarcoptiformes</taxon>
        <taxon>Astigmata</taxon>
        <taxon>Glycyphagoidea</taxon>
        <taxon>Echimyopodidae</taxon>
        <taxon>Blomia</taxon>
    </lineage>
</organism>
<dbReference type="Proteomes" id="UP001142055">
    <property type="component" value="Chromosome 3"/>
</dbReference>